<evidence type="ECO:0000256" key="2">
    <source>
        <dbReference type="ARBA" id="ARBA00022692"/>
    </source>
</evidence>
<evidence type="ECO:0000256" key="1">
    <source>
        <dbReference type="ARBA" id="ARBA00004141"/>
    </source>
</evidence>
<feature type="transmembrane region" description="Helical" evidence="5">
    <location>
        <begin position="132"/>
        <end position="150"/>
    </location>
</feature>
<evidence type="ECO:0000256" key="5">
    <source>
        <dbReference type="SAM" id="Phobius"/>
    </source>
</evidence>
<dbReference type="InterPro" id="IPR007016">
    <property type="entry name" value="O-antigen_ligase-rel_domated"/>
</dbReference>
<dbReference type="Pfam" id="PF04932">
    <property type="entry name" value="Wzy_C"/>
    <property type="match status" value="1"/>
</dbReference>
<feature type="transmembrane region" description="Helical" evidence="5">
    <location>
        <begin position="418"/>
        <end position="440"/>
    </location>
</feature>
<feature type="transmembrane region" description="Helical" evidence="5">
    <location>
        <begin position="336"/>
        <end position="357"/>
    </location>
</feature>
<comment type="caution">
    <text evidence="7">The sequence shown here is derived from an EMBL/GenBank/DDBJ whole genome shotgun (WGS) entry which is preliminary data.</text>
</comment>
<evidence type="ECO:0000259" key="6">
    <source>
        <dbReference type="Pfam" id="PF04932"/>
    </source>
</evidence>
<feature type="transmembrane region" description="Helical" evidence="5">
    <location>
        <begin position="65"/>
        <end position="88"/>
    </location>
</feature>
<protein>
    <recommendedName>
        <fullName evidence="6">O-antigen ligase-related domain-containing protein</fullName>
    </recommendedName>
</protein>
<dbReference type="PANTHER" id="PTHR37422:SF13">
    <property type="entry name" value="LIPOPOLYSACCHARIDE BIOSYNTHESIS PROTEIN PA4999-RELATED"/>
    <property type="match status" value="1"/>
</dbReference>
<comment type="subcellular location">
    <subcellularLocation>
        <location evidence="1">Membrane</location>
        <topology evidence="1">Multi-pass membrane protein</topology>
    </subcellularLocation>
</comment>
<dbReference type="GO" id="GO:0016020">
    <property type="term" value="C:membrane"/>
    <property type="evidence" value="ECO:0007669"/>
    <property type="project" value="UniProtKB-SubCell"/>
</dbReference>
<organism evidence="7">
    <name type="scientific">bioreactor metagenome</name>
    <dbReference type="NCBI Taxonomy" id="1076179"/>
    <lineage>
        <taxon>unclassified sequences</taxon>
        <taxon>metagenomes</taxon>
        <taxon>ecological metagenomes</taxon>
    </lineage>
</organism>
<evidence type="ECO:0000256" key="4">
    <source>
        <dbReference type="ARBA" id="ARBA00023136"/>
    </source>
</evidence>
<feature type="domain" description="O-antigen ligase-related" evidence="6">
    <location>
        <begin position="298"/>
        <end position="435"/>
    </location>
</feature>
<keyword evidence="2 5" id="KW-0812">Transmembrane</keyword>
<dbReference type="AlphaFoldDB" id="A0A644XG30"/>
<feature type="transmembrane region" description="Helical" evidence="5">
    <location>
        <begin position="109"/>
        <end position="126"/>
    </location>
</feature>
<keyword evidence="4 5" id="KW-0472">Membrane</keyword>
<proteinExistence type="predicted"/>
<sequence>METMESSIVGRRLLSLWRVICLFWAQGGLSRLSRAVSEGFNELWRESALAALLERNGVLNRAWRHSVFCVFLNTLVNLPAALLHWIYLKLKPVFDGSIAAQLAFGMAEQTPAAIGWLFLGIILIPYKQWNNLYSLIGFFLILLLAIAGGMHRRSLRLDVTSMGPYAALYALAVILAVPLSAFPALSFRFLFFHITCMLCVITTVSTIEREDQLMRLVAFAVLGLLAVSAAGIVQGIIGVAVNPSYVDLTVNEGMPGRIYAMFENPNAFAEVLAMLIPLAAALMLASKGWWGRILGFVSCLLGLVSILMTYGRASWIGLAVSAVVFVFLWNRKLLPVMILVGLAAIPVLPSSVFNRILTIFNTKDTSTSSRFPLYSAALRLLAARPLIGAGLGTDAVRQAVKDLNFYHGVAPFVHAHDVYLQVWAESGLLGIFSFVGAMGWSIKNAAKAAASDSCPKQVRLIAIGGASALFGLLVCGIADYMWNYPRVMVIFWFVVGVTLSAIRLAKKSVHSASEIRQPSEGGTL</sequence>
<dbReference type="InterPro" id="IPR051533">
    <property type="entry name" value="WaaL-like"/>
</dbReference>
<feature type="transmembrane region" description="Helical" evidence="5">
    <location>
        <begin position="162"/>
        <end position="181"/>
    </location>
</feature>
<dbReference type="PANTHER" id="PTHR37422">
    <property type="entry name" value="TEICHURONIC ACID BIOSYNTHESIS PROTEIN TUAE"/>
    <property type="match status" value="1"/>
</dbReference>
<feature type="transmembrane region" description="Helical" evidence="5">
    <location>
        <begin position="289"/>
        <end position="307"/>
    </location>
</feature>
<evidence type="ECO:0000313" key="7">
    <source>
        <dbReference type="EMBL" id="MPM15185.1"/>
    </source>
</evidence>
<feature type="transmembrane region" description="Helical" evidence="5">
    <location>
        <begin position="267"/>
        <end position="284"/>
    </location>
</feature>
<feature type="transmembrane region" description="Helical" evidence="5">
    <location>
        <begin position="313"/>
        <end position="329"/>
    </location>
</feature>
<feature type="transmembrane region" description="Helical" evidence="5">
    <location>
        <begin position="216"/>
        <end position="241"/>
    </location>
</feature>
<feature type="transmembrane region" description="Helical" evidence="5">
    <location>
        <begin position="487"/>
        <end position="505"/>
    </location>
</feature>
<dbReference type="EMBL" id="VSSQ01002400">
    <property type="protein sequence ID" value="MPM15185.1"/>
    <property type="molecule type" value="Genomic_DNA"/>
</dbReference>
<name>A0A644XG30_9ZZZZ</name>
<keyword evidence="3 5" id="KW-1133">Transmembrane helix</keyword>
<feature type="transmembrane region" description="Helical" evidence="5">
    <location>
        <begin position="460"/>
        <end position="481"/>
    </location>
</feature>
<evidence type="ECO:0000256" key="3">
    <source>
        <dbReference type="ARBA" id="ARBA00022989"/>
    </source>
</evidence>
<gene>
    <name evidence="7" type="ORF">SDC9_61551</name>
</gene>
<reference evidence="7" key="1">
    <citation type="submission" date="2019-08" db="EMBL/GenBank/DDBJ databases">
        <authorList>
            <person name="Kucharzyk K."/>
            <person name="Murdoch R.W."/>
            <person name="Higgins S."/>
            <person name="Loffler F."/>
        </authorList>
    </citation>
    <scope>NUCLEOTIDE SEQUENCE</scope>
</reference>
<accession>A0A644XG30</accession>